<protein>
    <submittedName>
        <fullName evidence="3">Uncharacterized protein</fullName>
    </submittedName>
</protein>
<feature type="region of interest" description="Disordered" evidence="1">
    <location>
        <begin position="181"/>
        <end position="248"/>
    </location>
</feature>
<evidence type="ECO:0000313" key="4">
    <source>
        <dbReference type="Proteomes" id="UP000596742"/>
    </source>
</evidence>
<evidence type="ECO:0000313" key="3">
    <source>
        <dbReference type="EMBL" id="VDI82437.1"/>
    </source>
</evidence>
<evidence type="ECO:0000256" key="2">
    <source>
        <dbReference type="SAM" id="SignalP"/>
    </source>
</evidence>
<keyword evidence="2" id="KW-0732">Signal</keyword>
<comment type="caution">
    <text evidence="3">The sequence shown here is derived from an EMBL/GenBank/DDBJ whole genome shotgun (WGS) entry which is preliminary data.</text>
</comment>
<feature type="chain" id="PRO_5032888700" evidence="2">
    <location>
        <begin position="18"/>
        <end position="248"/>
    </location>
</feature>
<keyword evidence="4" id="KW-1185">Reference proteome</keyword>
<dbReference type="Proteomes" id="UP000596742">
    <property type="component" value="Unassembled WGS sequence"/>
</dbReference>
<accession>A0A8B6HPH4</accession>
<reference evidence="3" key="1">
    <citation type="submission" date="2018-11" db="EMBL/GenBank/DDBJ databases">
        <authorList>
            <person name="Alioto T."/>
            <person name="Alioto T."/>
        </authorList>
    </citation>
    <scope>NUCLEOTIDE SEQUENCE</scope>
</reference>
<evidence type="ECO:0000256" key="1">
    <source>
        <dbReference type="SAM" id="MobiDB-lite"/>
    </source>
</evidence>
<dbReference type="OrthoDB" id="6123401at2759"/>
<sequence length="248" mass="26019">MKLLIVVVSFCITTARSQGGNNVGMESVPFDNQYRAVDPFVNRAVERAGSSGGFAGGFAASVNSMAADGPAPNTVSVSDSMFGDQAYTPRANSPDPMAPVDPDQPVEDYIKAEERGNPMNNLARGAAGMVGPGASRPVGNIGNMGGGGGGVGLSGNMAGAGGGVGLIGSAYMVAPNTPRVGRMGKMGNRGINGRVAPQRRSNNRRQGRSNRSRNVIYDRYNGWSRREKNRKPYSKRTKYGKKQPKGGY</sequence>
<name>A0A8B6HPH4_MYTGA</name>
<dbReference type="EMBL" id="UYJE01010353">
    <property type="protein sequence ID" value="VDI82437.1"/>
    <property type="molecule type" value="Genomic_DNA"/>
</dbReference>
<feature type="compositionally biased region" description="Basic residues" evidence="1">
    <location>
        <begin position="227"/>
        <end position="248"/>
    </location>
</feature>
<gene>
    <name evidence="3" type="ORF">MGAL_10B011061</name>
</gene>
<feature type="signal peptide" evidence="2">
    <location>
        <begin position="1"/>
        <end position="17"/>
    </location>
</feature>
<dbReference type="AlphaFoldDB" id="A0A8B6HPH4"/>
<proteinExistence type="predicted"/>
<organism evidence="3 4">
    <name type="scientific">Mytilus galloprovincialis</name>
    <name type="common">Mediterranean mussel</name>
    <dbReference type="NCBI Taxonomy" id="29158"/>
    <lineage>
        <taxon>Eukaryota</taxon>
        <taxon>Metazoa</taxon>
        <taxon>Spiralia</taxon>
        <taxon>Lophotrochozoa</taxon>
        <taxon>Mollusca</taxon>
        <taxon>Bivalvia</taxon>
        <taxon>Autobranchia</taxon>
        <taxon>Pteriomorphia</taxon>
        <taxon>Mytilida</taxon>
        <taxon>Mytiloidea</taxon>
        <taxon>Mytilidae</taxon>
        <taxon>Mytilinae</taxon>
        <taxon>Mytilus</taxon>
    </lineage>
</organism>
<feature type="compositionally biased region" description="Basic residues" evidence="1">
    <location>
        <begin position="201"/>
        <end position="211"/>
    </location>
</feature>